<organism evidence="2 3">
    <name type="scientific">Cinara cedri</name>
    <dbReference type="NCBI Taxonomy" id="506608"/>
    <lineage>
        <taxon>Eukaryota</taxon>
        <taxon>Metazoa</taxon>
        <taxon>Ecdysozoa</taxon>
        <taxon>Arthropoda</taxon>
        <taxon>Hexapoda</taxon>
        <taxon>Insecta</taxon>
        <taxon>Pterygota</taxon>
        <taxon>Neoptera</taxon>
        <taxon>Paraneoptera</taxon>
        <taxon>Hemiptera</taxon>
        <taxon>Sternorrhyncha</taxon>
        <taxon>Aphidomorpha</taxon>
        <taxon>Aphidoidea</taxon>
        <taxon>Aphididae</taxon>
        <taxon>Lachninae</taxon>
        <taxon>Cinara</taxon>
    </lineage>
</organism>
<proteinExistence type="predicted"/>
<feature type="transmembrane region" description="Helical" evidence="1">
    <location>
        <begin position="7"/>
        <end position="25"/>
    </location>
</feature>
<keyword evidence="1" id="KW-0812">Transmembrane</keyword>
<reference evidence="2 3" key="1">
    <citation type="submission" date="2019-08" db="EMBL/GenBank/DDBJ databases">
        <authorList>
            <person name="Alioto T."/>
            <person name="Alioto T."/>
            <person name="Gomez Garrido J."/>
        </authorList>
    </citation>
    <scope>NUCLEOTIDE SEQUENCE [LARGE SCALE GENOMIC DNA]</scope>
</reference>
<accession>A0A5E4M3K7</accession>
<sequence>MLCYKLLVCLKIFVIINGLQIPFFFKPKEDDFKKQLVEAVYRYDQQIQPPAGKNCKNLSLDNGYQNGFLSQEIFERFENDLFLILKQIYSYYVAKLPDKKSIIRAITKESSEKFKITIFSEFELTICSLIPRCLDFILICAPKSSLILAIGKCHRLLCHTLPALVAQICTPDEINSQIYSCSIKRINILRKQIERIENLKPVYLQENYQDFKAVEFIINAHRCIINIDKTEIIKNNIQMYNNKPPINEFIFETVNHDYTNIKFNLAELHNRDEKKNELIEQFEFLNSNYVTSQIQNKCDSSNMLLNINQIKLPISMMINKLLLYAIKSLDKLFKLKTFQFLRELNLTSDSYIDYDFIVVWMSGIFDGICKYIPLTLLYLTENGIFDTELFSLYLMFCDDIIDFVCIRCPGTRNYTRGIVQHSVNCIIESIKDKLLWNFYTVTNTISETENIINDTCVVLALSYVRKAYEILTEYYDGLSVDVWTTFDWLSGKYFLTKEYYSNAEIDELKETEIKVNNVTMTLSEAYYLVLPLNSNVITVLTFHNIILFYLDRQFNFYVYRHAKTIVLYFEFINTVKKSTLDRLKGSLSWYKTIKVPFYKYLSLPVKHEPRVDIINIITAVEKLDNYSEVVKIKMTIPGDINGEIISWTDNVLKDANNIGYVNGLNQLIMSNCSDAMHFFNTFMSIVQTSLSSDKVIDNDTSDNSNNGNNDNLNDVYQKLCSESVNEIFFEKLNTPVRMLNFFKRRLSNRDQSTYKRTTGPS</sequence>
<evidence type="ECO:0000313" key="2">
    <source>
        <dbReference type="EMBL" id="VVC25728.1"/>
    </source>
</evidence>
<evidence type="ECO:0000313" key="3">
    <source>
        <dbReference type="Proteomes" id="UP000325440"/>
    </source>
</evidence>
<dbReference type="Proteomes" id="UP000325440">
    <property type="component" value="Unassembled WGS sequence"/>
</dbReference>
<keyword evidence="1" id="KW-1133">Transmembrane helix</keyword>
<protein>
    <submittedName>
        <fullName evidence="2">Uncharacterized protein</fullName>
    </submittedName>
</protein>
<keyword evidence="1" id="KW-0472">Membrane</keyword>
<dbReference type="OrthoDB" id="6630744at2759"/>
<evidence type="ECO:0000256" key="1">
    <source>
        <dbReference type="SAM" id="Phobius"/>
    </source>
</evidence>
<name>A0A5E4M3K7_9HEMI</name>
<dbReference type="AlphaFoldDB" id="A0A5E4M3K7"/>
<keyword evidence="3" id="KW-1185">Reference proteome</keyword>
<dbReference type="EMBL" id="CABPRJ010000019">
    <property type="protein sequence ID" value="VVC25728.1"/>
    <property type="molecule type" value="Genomic_DNA"/>
</dbReference>
<gene>
    <name evidence="2" type="ORF">CINCED_3A010751</name>
</gene>